<proteinExistence type="predicted"/>
<name>A0A085NQ34_9BILA</name>
<sequence>MSIKGPLTCHGWFATKRIDGKLFPQGKRTTVIDDRFIAADLRPSRSAVYGSVQARRHSANESTLLFDRYDIFKWPRNANIAGMHLFDRQGMCTHAGHLAVQEANTRQEEGTTKLSRFLSF</sequence>
<dbReference type="Proteomes" id="UP000030758">
    <property type="component" value="Unassembled WGS sequence"/>
</dbReference>
<protein>
    <submittedName>
        <fullName evidence="2">Uncharacterized protein</fullName>
    </submittedName>
</protein>
<dbReference type="EMBL" id="KL367481">
    <property type="protein sequence ID" value="KFD71580.1"/>
    <property type="molecule type" value="Genomic_DNA"/>
</dbReference>
<evidence type="ECO:0000313" key="1">
    <source>
        <dbReference type="EMBL" id="KFD53785.1"/>
    </source>
</evidence>
<evidence type="ECO:0000313" key="2">
    <source>
        <dbReference type="EMBL" id="KFD71580.1"/>
    </source>
</evidence>
<reference evidence="2 3" key="1">
    <citation type="journal article" date="2014" name="Nat. Genet.">
        <title>Genome and transcriptome of the porcine whipworm Trichuris suis.</title>
        <authorList>
            <person name="Jex A.R."/>
            <person name="Nejsum P."/>
            <person name="Schwarz E.M."/>
            <person name="Hu L."/>
            <person name="Young N.D."/>
            <person name="Hall R.S."/>
            <person name="Korhonen P.K."/>
            <person name="Liao S."/>
            <person name="Thamsborg S."/>
            <person name="Xia J."/>
            <person name="Xu P."/>
            <person name="Wang S."/>
            <person name="Scheerlinck J.P."/>
            <person name="Hofmann A."/>
            <person name="Sternberg P.W."/>
            <person name="Wang J."/>
            <person name="Gasser R.B."/>
        </authorList>
    </citation>
    <scope>NUCLEOTIDE SEQUENCE [LARGE SCALE GENOMIC DNA]</scope>
    <source>
        <strain evidence="2">DCEP-RM93F</strain>
        <strain evidence="1">DCEP-RM93M</strain>
    </source>
</reference>
<organism evidence="2">
    <name type="scientific">Trichuris suis</name>
    <name type="common">pig whipworm</name>
    <dbReference type="NCBI Taxonomy" id="68888"/>
    <lineage>
        <taxon>Eukaryota</taxon>
        <taxon>Metazoa</taxon>
        <taxon>Ecdysozoa</taxon>
        <taxon>Nematoda</taxon>
        <taxon>Enoplea</taxon>
        <taxon>Dorylaimia</taxon>
        <taxon>Trichinellida</taxon>
        <taxon>Trichuridae</taxon>
        <taxon>Trichuris</taxon>
    </lineage>
</organism>
<keyword evidence="3" id="KW-1185">Reference proteome</keyword>
<evidence type="ECO:0000313" key="3">
    <source>
        <dbReference type="Proteomes" id="UP000030764"/>
    </source>
</evidence>
<accession>A0A085NQ34</accession>
<dbReference type="Proteomes" id="UP000030764">
    <property type="component" value="Unassembled WGS sequence"/>
</dbReference>
<dbReference type="AlphaFoldDB" id="A0A085NQ34"/>
<dbReference type="EMBL" id="KL363213">
    <property type="protein sequence ID" value="KFD53785.1"/>
    <property type="molecule type" value="Genomic_DNA"/>
</dbReference>
<gene>
    <name evidence="1" type="ORF">M513_05291</name>
    <name evidence="2" type="ORF">M514_05291</name>
</gene>